<name>A0ABU1FVG5_9MICC</name>
<dbReference type="EMBL" id="JAVKGT010000032">
    <property type="protein sequence ID" value="MDR5712671.1"/>
    <property type="molecule type" value="Genomic_DNA"/>
</dbReference>
<evidence type="ECO:0000313" key="3">
    <source>
        <dbReference type="EMBL" id="MDR5712671.1"/>
    </source>
</evidence>
<comment type="caution">
    <text evidence="3">The sequence shown here is derived from an EMBL/GenBank/DDBJ whole genome shotgun (WGS) entry which is preliminary data.</text>
</comment>
<keyword evidence="2" id="KW-0472">Membrane</keyword>
<keyword evidence="2" id="KW-1133">Transmembrane helix</keyword>
<dbReference type="NCBIfam" id="NF041681">
    <property type="entry name" value="HGxxPAAW"/>
    <property type="match status" value="1"/>
</dbReference>
<sequence length="122" mass="12877">MATNVRDVEQKPRSEDEFLHYDHIGHGSTPAAWALSLTIILGGLLAGVGLIGQWWILVWIGAALVPVGIILGVVLKKMGYGVEMDSNSVLKQGADPREHQGPAIPDNTDGGAAKRKPASGSN</sequence>
<protein>
    <submittedName>
        <fullName evidence="3">HGxxPAAW family protein</fullName>
    </submittedName>
</protein>
<dbReference type="Proteomes" id="UP001260872">
    <property type="component" value="Unassembled WGS sequence"/>
</dbReference>
<evidence type="ECO:0000256" key="1">
    <source>
        <dbReference type="SAM" id="MobiDB-lite"/>
    </source>
</evidence>
<proteinExistence type="predicted"/>
<organism evidence="3 4">
    <name type="scientific">Nesterenkonia flava</name>
    <dbReference type="NCBI Taxonomy" id="469799"/>
    <lineage>
        <taxon>Bacteria</taxon>
        <taxon>Bacillati</taxon>
        <taxon>Actinomycetota</taxon>
        <taxon>Actinomycetes</taxon>
        <taxon>Micrococcales</taxon>
        <taxon>Micrococcaceae</taxon>
        <taxon>Nesterenkonia</taxon>
    </lineage>
</organism>
<dbReference type="RefSeq" id="WP_310538042.1">
    <property type="nucleotide sequence ID" value="NZ_BAAAOC010000079.1"/>
</dbReference>
<accession>A0ABU1FVG5</accession>
<gene>
    <name evidence="3" type="ORF">RH857_11110</name>
</gene>
<feature type="transmembrane region" description="Helical" evidence="2">
    <location>
        <begin position="56"/>
        <end position="75"/>
    </location>
</feature>
<keyword evidence="4" id="KW-1185">Reference proteome</keyword>
<keyword evidence="2" id="KW-0812">Transmembrane</keyword>
<evidence type="ECO:0000256" key="2">
    <source>
        <dbReference type="SAM" id="Phobius"/>
    </source>
</evidence>
<feature type="compositionally biased region" description="Basic residues" evidence="1">
    <location>
        <begin position="113"/>
        <end position="122"/>
    </location>
</feature>
<evidence type="ECO:0000313" key="4">
    <source>
        <dbReference type="Proteomes" id="UP001260872"/>
    </source>
</evidence>
<feature type="transmembrane region" description="Helical" evidence="2">
    <location>
        <begin position="31"/>
        <end position="50"/>
    </location>
</feature>
<feature type="region of interest" description="Disordered" evidence="1">
    <location>
        <begin position="91"/>
        <end position="122"/>
    </location>
</feature>
<reference evidence="4" key="1">
    <citation type="submission" date="2023-07" db="EMBL/GenBank/DDBJ databases">
        <title>Description of three actinobacteria isolated from air of manufacturing shop in a pharmaceutical factory.</title>
        <authorList>
            <person name="Zhang D.-F."/>
        </authorList>
    </citation>
    <scope>NUCLEOTIDE SEQUENCE [LARGE SCALE GENOMIC DNA]</scope>
    <source>
        <strain evidence="4">CCTCC AB 207010</strain>
    </source>
</reference>